<dbReference type="Gene3D" id="2.40.10.350">
    <property type="entry name" value="Rod shape-determining protein MreC, domain 2"/>
    <property type="match status" value="1"/>
</dbReference>
<evidence type="ECO:0000256" key="3">
    <source>
        <dbReference type="ARBA" id="ARBA00022960"/>
    </source>
</evidence>
<dbReference type="RefSeq" id="WP_168661356.1">
    <property type="nucleotide sequence ID" value="NZ_CP051180.1"/>
</dbReference>
<comment type="function">
    <text evidence="5">Involved in formation and maintenance of cell shape.</text>
</comment>
<dbReference type="GO" id="GO:0008360">
    <property type="term" value="P:regulation of cell shape"/>
    <property type="evidence" value="ECO:0007669"/>
    <property type="project" value="UniProtKB-KW"/>
</dbReference>
<dbReference type="Proteomes" id="UP000501602">
    <property type="component" value="Chromosome"/>
</dbReference>
<dbReference type="PANTHER" id="PTHR34138">
    <property type="entry name" value="CELL SHAPE-DETERMINING PROTEIN MREC"/>
    <property type="match status" value="1"/>
</dbReference>
<keyword evidence="8" id="KW-1185">Reference proteome</keyword>
<evidence type="ECO:0000256" key="1">
    <source>
        <dbReference type="ARBA" id="ARBA00009369"/>
    </source>
</evidence>
<feature type="domain" description="Rod shape-determining protein MreC beta-barrel core" evidence="6">
    <location>
        <begin position="120"/>
        <end position="267"/>
    </location>
</feature>
<dbReference type="KEGG" id="fes:HER31_14010"/>
<evidence type="ECO:0000256" key="5">
    <source>
        <dbReference type="PIRNR" id="PIRNR038471"/>
    </source>
</evidence>
<gene>
    <name evidence="7" type="primary">mreC</name>
    <name evidence="7" type="ORF">HER31_14010</name>
</gene>
<name>A0A6H1UH28_9GAMM</name>
<dbReference type="EMBL" id="CP051180">
    <property type="protein sequence ID" value="QIZ77910.1"/>
    <property type="molecule type" value="Genomic_DNA"/>
</dbReference>
<dbReference type="PIRSF" id="PIRSF038471">
    <property type="entry name" value="MreC"/>
    <property type="match status" value="1"/>
</dbReference>
<sequence length="276" mass="30699">MKPFFLRGIALEYRLAMAVLFCLGLIFFNQQLAPVRSTLATLVSPIQYLAAMPSNFFDGLSDNFATRANLLDDNKRLQQQQLLNSERLLRLRHLEQENQRLRALLDSPTQVDSRRVVAEVIEVDQDPFKHQVMINKGSSDRVYLGQPVLDSNGVVGQVIEVGQTASRVLLISDLTHAIPVRNSRNDVRAIAHGGGQTDILELPNVAMNTDLQEGDVLMTSGLGGRFPEGYPVAQITSVVRAEGQTFAEITAAPEAKLARIRYLLLLWHNEEAANDR</sequence>
<reference evidence="7 8" key="1">
    <citation type="submission" date="2020-04" db="EMBL/GenBank/DDBJ databases">
        <title>Ferrimonas sp. S7 isolated from sea water.</title>
        <authorList>
            <person name="Bae S.S."/>
            <person name="Baek K."/>
        </authorList>
    </citation>
    <scope>NUCLEOTIDE SEQUENCE [LARGE SCALE GENOMIC DNA]</scope>
    <source>
        <strain evidence="7 8">S7</strain>
    </source>
</reference>
<dbReference type="InterPro" id="IPR042175">
    <property type="entry name" value="Cell/Rod_MreC_2"/>
</dbReference>
<organism evidence="7 8">
    <name type="scientific">Ferrimonas lipolytica</name>
    <dbReference type="NCBI Taxonomy" id="2724191"/>
    <lineage>
        <taxon>Bacteria</taxon>
        <taxon>Pseudomonadati</taxon>
        <taxon>Pseudomonadota</taxon>
        <taxon>Gammaproteobacteria</taxon>
        <taxon>Alteromonadales</taxon>
        <taxon>Ferrimonadaceae</taxon>
        <taxon>Ferrimonas</taxon>
    </lineage>
</organism>
<proteinExistence type="inferred from homology"/>
<evidence type="ECO:0000259" key="6">
    <source>
        <dbReference type="Pfam" id="PF04085"/>
    </source>
</evidence>
<evidence type="ECO:0000313" key="8">
    <source>
        <dbReference type="Proteomes" id="UP000501602"/>
    </source>
</evidence>
<dbReference type="InterPro" id="IPR055342">
    <property type="entry name" value="MreC_beta-barrel_core"/>
</dbReference>
<dbReference type="InterPro" id="IPR042177">
    <property type="entry name" value="Cell/Rod_1"/>
</dbReference>
<comment type="similarity">
    <text evidence="1 5">Belongs to the MreC family.</text>
</comment>
<dbReference type="InterPro" id="IPR007221">
    <property type="entry name" value="MreC"/>
</dbReference>
<dbReference type="GO" id="GO:0005886">
    <property type="term" value="C:plasma membrane"/>
    <property type="evidence" value="ECO:0007669"/>
    <property type="project" value="TreeGrafter"/>
</dbReference>
<dbReference type="Pfam" id="PF04085">
    <property type="entry name" value="MreC"/>
    <property type="match status" value="1"/>
</dbReference>
<evidence type="ECO:0000313" key="7">
    <source>
        <dbReference type="EMBL" id="QIZ77910.1"/>
    </source>
</evidence>
<protein>
    <recommendedName>
        <fullName evidence="2 5">Cell shape-determining protein MreC</fullName>
    </recommendedName>
    <alternativeName>
        <fullName evidence="4 5">Cell shape protein MreC</fullName>
    </alternativeName>
</protein>
<keyword evidence="3 5" id="KW-0133">Cell shape</keyword>
<dbReference type="Gene3D" id="2.40.10.340">
    <property type="entry name" value="Rod shape-determining protein MreC, domain 1"/>
    <property type="match status" value="1"/>
</dbReference>
<accession>A0A6H1UH28</accession>
<dbReference type="AlphaFoldDB" id="A0A6H1UH28"/>
<evidence type="ECO:0000256" key="2">
    <source>
        <dbReference type="ARBA" id="ARBA00013855"/>
    </source>
</evidence>
<evidence type="ECO:0000256" key="4">
    <source>
        <dbReference type="ARBA" id="ARBA00032089"/>
    </source>
</evidence>
<dbReference type="PANTHER" id="PTHR34138:SF1">
    <property type="entry name" value="CELL SHAPE-DETERMINING PROTEIN MREC"/>
    <property type="match status" value="1"/>
</dbReference>
<dbReference type="NCBIfam" id="TIGR00219">
    <property type="entry name" value="mreC"/>
    <property type="match status" value="1"/>
</dbReference>